<evidence type="ECO:0000256" key="1">
    <source>
        <dbReference type="SAM" id="SignalP"/>
    </source>
</evidence>
<feature type="chain" id="PRO_5022939765" evidence="1">
    <location>
        <begin position="22"/>
        <end position="336"/>
    </location>
</feature>
<dbReference type="EMBL" id="CP042806">
    <property type="protein sequence ID" value="QEE26942.1"/>
    <property type="molecule type" value="Genomic_DNA"/>
</dbReference>
<name>A0A5B9E3V7_9BACT</name>
<evidence type="ECO:0000313" key="3">
    <source>
        <dbReference type="Proteomes" id="UP000321820"/>
    </source>
</evidence>
<dbReference type="AlphaFoldDB" id="A0A5B9E3V7"/>
<organism evidence="2 3">
    <name type="scientific">Terriglobus albidus</name>
    <dbReference type="NCBI Taxonomy" id="1592106"/>
    <lineage>
        <taxon>Bacteria</taxon>
        <taxon>Pseudomonadati</taxon>
        <taxon>Acidobacteriota</taxon>
        <taxon>Terriglobia</taxon>
        <taxon>Terriglobales</taxon>
        <taxon>Acidobacteriaceae</taxon>
        <taxon>Terriglobus</taxon>
    </lineage>
</organism>
<protein>
    <submittedName>
        <fullName evidence="2">Uncharacterized protein</fullName>
    </submittedName>
</protein>
<accession>A0A5B9E3V7</accession>
<dbReference type="KEGG" id="talb:FTW19_02330"/>
<evidence type="ECO:0000313" key="2">
    <source>
        <dbReference type="EMBL" id="QEE26942.1"/>
    </source>
</evidence>
<proteinExistence type="predicted"/>
<dbReference type="Proteomes" id="UP000321820">
    <property type="component" value="Chromosome"/>
</dbReference>
<reference evidence="2 3" key="1">
    <citation type="submission" date="2019-08" db="EMBL/GenBank/DDBJ databases">
        <title>Complete genome sequence of Terriglobus albidus strain ORNL.</title>
        <authorList>
            <person name="Podar M."/>
        </authorList>
    </citation>
    <scope>NUCLEOTIDE SEQUENCE [LARGE SCALE GENOMIC DNA]</scope>
    <source>
        <strain evidence="2 3">ORNL</strain>
    </source>
</reference>
<feature type="signal peptide" evidence="1">
    <location>
        <begin position="1"/>
        <end position="21"/>
    </location>
</feature>
<keyword evidence="1" id="KW-0732">Signal</keyword>
<dbReference type="OrthoDB" id="121605at2"/>
<dbReference type="RefSeq" id="WP_147646138.1">
    <property type="nucleotide sequence ID" value="NZ_CP042806.1"/>
</dbReference>
<gene>
    <name evidence="2" type="ORF">FTW19_02330</name>
</gene>
<sequence length="336" mass="37541">MRFPFRVLAVGLFAVLPAALAEQAGEAVQQISDQARQAIAIYGPAKPYLDLPVKKLQHQIDDLDGLKIDEDQTQLDALLQHVSETVSAQMPRIPNLAAHEDIALEEERIQVQGGGGGGGRGRGPVVSVASPEMVLRAERRYEFVIRRRPSGNIQIFEESRKELGTSKDPIMPPQATGFSGLWMLFVPGVVEEQRFRYLGTQKVHGRQTAVVAFTQVPERVKVPGVIRGMDGDVPMLQQGLVWVDEQTSRILRIRTDLLTPLPQINTTRLTSTVEYTEVHLPGLDEKLWLPRRVELLWTMNSRNGGEIHRYSNYRLYKANVRIITDTTGNPSVDDAP</sequence>
<keyword evidence="3" id="KW-1185">Reference proteome</keyword>